<protein>
    <submittedName>
        <fullName evidence="2">Uncharacterized protein</fullName>
    </submittedName>
</protein>
<feature type="region of interest" description="Disordered" evidence="1">
    <location>
        <begin position="236"/>
        <end position="290"/>
    </location>
</feature>
<evidence type="ECO:0000313" key="2">
    <source>
        <dbReference type="EMBL" id="PVH66377.1"/>
    </source>
</evidence>
<accession>A0A2T8KW17</accession>
<gene>
    <name evidence="2" type="ORF">PAHAL_1G230100</name>
</gene>
<name>A0A2T8KW17_9POAL</name>
<dbReference type="Gramene" id="PVH66377">
    <property type="protein sequence ID" value="PVH66377"/>
    <property type="gene ID" value="PAHAL_1G230100"/>
</dbReference>
<evidence type="ECO:0000256" key="1">
    <source>
        <dbReference type="SAM" id="MobiDB-lite"/>
    </source>
</evidence>
<feature type="compositionally biased region" description="Basic and acidic residues" evidence="1">
    <location>
        <begin position="281"/>
        <end position="290"/>
    </location>
</feature>
<sequence>MAENGWTQGVCQEEPGFPRLLINSLERLGVTERPRYYSREYEHLGTRRCRVVLSIARSTRHPDIEPWRVTATGFQHRDAYPLAVRKALRYLCQIFEEHLIPTPMRLFPPVIRTQVWQARMRNLERRRHQEDLLYHVVAYLVSLDKLFDEQAQILREQTHRAEQAELAVRMHQIRVAQAEARTAAAISSEAVAHESLWQIQDRRMQEWTNSGTPVPAIGETQVLIGTPITGWGGLFRTPQAPPEGAERTAATVEGGAVEQPRENGILEDDEEELLIPLEVHSAPEDDSPRE</sequence>
<dbReference type="Proteomes" id="UP000243499">
    <property type="component" value="Chromosome 1"/>
</dbReference>
<dbReference type="AlphaFoldDB" id="A0A2T8KW17"/>
<reference evidence="2" key="1">
    <citation type="submission" date="2018-04" db="EMBL/GenBank/DDBJ databases">
        <title>WGS assembly of Panicum hallii.</title>
        <authorList>
            <person name="Lovell J."/>
            <person name="Jenkins J."/>
            <person name="Lowry D."/>
            <person name="Mamidi S."/>
            <person name="Sreedasyam A."/>
            <person name="Weng X."/>
            <person name="Barry K."/>
            <person name="Bonette J."/>
            <person name="Campitelli B."/>
            <person name="Daum C."/>
            <person name="Gordon S."/>
            <person name="Gould B."/>
            <person name="Lipzen A."/>
            <person name="Macqueen A."/>
            <person name="Palacio-Mejia J."/>
            <person name="Plott C."/>
            <person name="Shakirov E."/>
            <person name="Shu S."/>
            <person name="Yoshinaga Y."/>
            <person name="Zane M."/>
            <person name="Rokhsar D."/>
            <person name="Grimwood J."/>
            <person name="Schmutz J."/>
            <person name="Juenger T."/>
        </authorList>
    </citation>
    <scope>NUCLEOTIDE SEQUENCE [LARGE SCALE GENOMIC DNA]</scope>
    <source>
        <strain evidence="2">FIL2</strain>
    </source>
</reference>
<organism evidence="2">
    <name type="scientific">Panicum hallii</name>
    <dbReference type="NCBI Taxonomy" id="206008"/>
    <lineage>
        <taxon>Eukaryota</taxon>
        <taxon>Viridiplantae</taxon>
        <taxon>Streptophyta</taxon>
        <taxon>Embryophyta</taxon>
        <taxon>Tracheophyta</taxon>
        <taxon>Spermatophyta</taxon>
        <taxon>Magnoliopsida</taxon>
        <taxon>Liliopsida</taxon>
        <taxon>Poales</taxon>
        <taxon>Poaceae</taxon>
        <taxon>PACMAD clade</taxon>
        <taxon>Panicoideae</taxon>
        <taxon>Panicodae</taxon>
        <taxon>Paniceae</taxon>
        <taxon>Panicinae</taxon>
        <taxon>Panicum</taxon>
        <taxon>Panicum sect. Panicum</taxon>
    </lineage>
</organism>
<dbReference type="EMBL" id="CM008046">
    <property type="protein sequence ID" value="PVH66377.1"/>
    <property type="molecule type" value="Genomic_DNA"/>
</dbReference>
<proteinExistence type="predicted"/>